<evidence type="ECO:0000313" key="4">
    <source>
        <dbReference type="Proteomes" id="UP000886881"/>
    </source>
</evidence>
<dbReference type="GO" id="GO:0006508">
    <property type="term" value="P:proteolysis"/>
    <property type="evidence" value="ECO:0007669"/>
    <property type="project" value="InterPro"/>
</dbReference>
<dbReference type="GO" id="GO:0004185">
    <property type="term" value="F:serine-type carboxypeptidase activity"/>
    <property type="evidence" value="ECO:0007669"/>
    <property type="project" value="InterPro"/>
</dbReference>
<reference evidence="3" key="2">
    <citation type="journal article" date="2021" name="PeerJ">
        <title>Extensive microbial diversity within the chicken gut microbiome revealed by metagenomics and culture.</title>
        <authorList>
            <person name="Gilroy R."/>
            <person name="Ravi A."/>
            <person name="Getino M."/>
            <person name="Pursley I."/>
            <person name="Horton D.L."/>
            <person name="Alikhan N.F."/>
            <person name="Baker D."/>
            <person name="Gharbi K."/>
            <person name="Hall N."/>
            <person name="Watson M."/>
            <person name="Adriaenssens E.M."/>
            <person name="Foster-Nyarko E."/>
            <person name="Jarju S."/>
            <person name="Secka A."/>
            <person name="Antonio M."/>
            <person name="Oren A."/>
            <person name="Chaudhuri R.R."/>
            <person name="La Ragione R."/>
            <person name="Hildebrand F."/>
            <person name="Pallen M.J."/>
        </authorList>
    </citation>
    <scope>NUCLEOTIDE SEQUENCE</scope>
    <source>
        <strain evidence="3">ChiHecec2B26-709</strain>
    </source>
</reference>
<dbReference type="PRINTS" id="PR00922">
    <property type="entry name" value="DADACBPTASE3"/>
</dbReference>
<protein>
    <submittedName>
        <fullName evidence="3">D-alanyl-D-alanine carboxypeptidase</fullName>
    </submittedName>
</protein>
<dbReference type="GO" id="GO:0000270">
    <property type="term" value="P:peptidoglycan metabolic process"/>
    <property type="evidence" value="ECO:0007669"/>
    <property type="project" value="TreeGrafter"/>
</dbReference>
<evidence type="ECO:0000256" key="1">
    <source>
        <dbReference type="ARBA" id="ARBA00006096"/>
    </source>
</evidence>
<dbReference type="AlphaFoldDB" id="A0A9D1GLZ5"/>
<comment type="caution">
    <text evidence="3">The sequence shown here is derived from an EMBL/GenBank/DDBJ whole genome shotgun (WGS) entry which is preliminary data.</text>
</comment>
<sequence>MSSHTVFTAVALLLSGWGATADVRPSLNEVVEEVCSREALSSSAVGLLAVTSGGDTLVTFNSGLKLVPASNVKLITTGLALKALGEDFRFETGLGYDGELVGGTLKGDLYIVGGGDPTTGSRAAVAEPSDALFSDWLDLLRDAGIDRIEGRIIGDSRLFDTPTPENLGWSYDDLGTNYGVGPTGLNFFENAQNFLITPGSAPGEKPVIRPKYPETPWMKYSVSAVTGAPRTANTVYYVNTPLAALGEFGGSFPCDRKGYTFEGSNRFGAYTCAWYFLEYLKSCGFEVSGGCADISSEGRIRLSPGYGDSGVEAASRSELNMIGSTYSVKLGSIAAETNRESDNFFAETLLRMTALKSGYSCLGDGCIEAEESLLHSMGLPVDGRCRLVDGSGLSRKNYVSAGFFVDFLLHMMDEPVFGAYLNSLPAPGTRGTLEYKFPRESDAFRSRIRIKSGSMNGILCYSGYILPSEEGGETVVFSLLTNNVTASVWSVSPLVDRIIAALAAEN</sequence>
<proteinExistence type="inferred from homology"/>
<keyword evidence="3" id="KW-0121">Carboxypeptidase</keyword>
<keyword evidence="2" id="KW-0378">Hydrolase</keyword>
<comment type="similarity">
    <text evidence="1">Belongs to the peptidase S13 family.</text>
</comment>
<dbReference type="Gene3D" id="3.50.80.20">
    <property type="entry name" value="D-Ala-D-Ala carboxypeptidase C, peptidase S13"/>
    <property type="match status" value="1"/>
</dbReference>
<dbReference type="PANTHER" id="PTHR30023:SF0">
    <property type="entry name" value="PENICILLIN-SENSITIVE CARBOXYPEPTIDASE A"/>
    <property type="match status" value="1"/>
</dbReference>
<accession>A0A9D1GLZ5</accession>
<dbReference type="EMBL" id="DVLC01000007">
    <property type="protein sequence ID" value="HIT46326.1"/>
    <property type="molecule type" value="Genomic_DNA"/>
</dbReference>
<reference evidence="3" key="1">
    <citation type="submission" date="2020-10" db="EMBL/GenBank/DDBJ databases">
        <authorList>
            <person name="Gilroy R."/>
        </authorList>
    </citation>
    <scope>NUCLEOTIDE SEQUENCE</scope>
    <source>
        <strain evidence="3">ChiHecec2B26-709</strain>
    </source>
</reference>
<dbReference type="InterPro" id="IPR000667">
    <property type="entry name" value="Peptidase_S13"/>
</dbReference>
<dbReference type="SUPFAM" id="SSF56601">
    <property type="entry name" value="beta-lactamase/transpeptidase-like"/>
    <property type="match status" value="1"/>
</dbReference>
<evidence type="ECO:0000313" key="3">
    <source>
        <dbReference type="EMBL" id="HIT46326.1"/>
    </source>
</evidence>
<dbReference type="Proteomes" id="UP000886881">
    <property type="component" value="Unassembled WGS sequence"/>
</dbReference>
<gene>
    <name evidence="3" type="ORF">IAC35_00540</name>
</gene>
<keyword evidence="3" id="KW-0645">Protease</keyword>
<name>A0A9D1GLZ5_9BACT</name>
<dbReference type="InterPro" id="IPR012338">
    <property type="entry name" value="Beta-lactam/transpept-like"/>
</dbReference>
<evidence type="ECO:0000256" key="2">
    <source>
        <dbReference type="ARBA" id="ARBA00022801"/>
    </source>
</evidence>
<organism evidence="3 4">
    <name type="scientific">Candidatus Cryptobacteroides merdipullorum</name>
    <dbReference type="NCBI Taxonomy" id="2840771"/>
    <lineage>
        <taxon>Bacteria</taxon>
        <taxon>Pseudomonadati</taxon>
        <taxon>Bacteroidota</taxon>
        <taxon>Bacteroidia</taxon>
        <taxon>Bacteroidales</taxon>
        <taxon>Candidatus Cryptobacteroides</taxon>
    </lineage>
</organism>
<dbReference type="Gene3D" id="3.40.710.10">
    <property type="entry name" value="DD-peptidase/beta-lactamase superfamily"/>
    <property type="match status" value="1"/>
</dbReference>
<dbReference type="PANTHER" id="PTHR30023">
    <property type="entry name" value="D-ALANYL-D-ALANINE CARBOXYPEPTIDASE"/>
    <property type="match status" value="1"/>
</dbReference>
<dbReference type="Pfam" id="PF02113">
    <property type="entry name" value="Peptidase_S13"/>
    <property type="match status" value="2"/>
</dbReference>